<evidence type="ECO:0000313" key="3">
    <source>
        <dbReference type="Proteomes" id="UP000769157"/>
    </source>
</evidence>
<dbReference type="Proteomes" id="UP000769157">
    <property type="component" value="Unassembled WGS sequence"/>
</dbReference>
<feature type="region of interest" description="Disordered" evidence="1">
    <location>
        <begin position="127"/>
        <end position="148"/>
    </location>
</feature>
<protein>
    <submittedName>
        <fullName evidence="2">Uncharacterized protein</fullName>
    </submittedName>
</protein>
<feature type="compositionally biased region" description="Polar residues" evidence="1">
    <location>
        <begin position="130"/>
        <end position="148"/>
    </location>
</feature>
<accession>A0A9P8NX59</accession>
<dbReference type="EMBL" id="JAEUBE010000414">
    <property type="protein sequence ID" value="KAH3661898.1"/>
    <property type="molecule type" value="Genomic_DNA"/>
</dbReference>
<organism evidence="2 3">
    <name type="scientific">Ogataea philodendri</name>
    <dbReference type="NCBI Taxonomy" id="1378263"/>
    <lineage>
        <taxon>Eukaryota</taxon>
        <taxon>Fungi</taxon>
        <taxon>Dikarya</taxon>
        <taxon>Ascomycota</taxon>
        <taxon>Saccharomycotina</taxon>
        <taxon>Pichiomycetes</taxon>
        <taxon>Pichiales</taxon>
        <taxon>Pichiaceae</taxon>
        <taxon>Ogataea</taxon>
    </lineage>
</organism>
<sequence>MAFKKYSFKDHLARLLFRDSLATRSYTAAALEYCWIVLSQYKSAALRANLLARAEAESPLYHSLASSLAAWTYKSPASSYLDCWDDPKNEENPPTFLHFLSACTGSSTTVTNTSGSVLAAFLGQHRQQGDNDSGTRAAQRMANGNSSSVDVDFSQVEIQKLGVGKTNNRERLVEFEVVNVLQLQSGVLDGLRNSQRWGSGEVDWGVCSVSPTNDLGNWLQSQLCNLSGTDKNNSSTSVVDRRGIWSSDGSVLLEHGSGTSQLGLVQLGGLLVDLNNGVWLASGTLDGDWGDLGLKLAVSMGLLGLLVRLDGKVVLLLSGNVVVSGTLFSCHTHGFSVTATRSRNVVRGVGHRLSTSSNNNIAGAGKNVLGSKNNGLHSRGTNLVDGGGRSVLPEPSLQSNLSGRSLANIGLQNVTKEDLLHVGGFDLRNLGQRSLHCVGSQVNIRLGRQGTLERANRRTGSGNDINVFFRHSY</sequence>
<dbReference type="RefSeq" id="XP_046059002.1">
    <property type="nucleotide sequence ID" value="XM_046207327.1"/>
</dbReference>
<proteinExistence type="predicted"/>
<dbReference type="GeneID" id="70238041"/>
<evidence type="ECO:0000313" key="2">
    <source>
        <dbReference type="EMBL" id="KAH3661898.1"/>
    </source>
</evidence>
<reference evidence="2" key="2">
    <citation type="submission" date="2021-01" db="EMBL/GenBank/DDBJ databases">
        <authorList>
            <person name="Schikora-Tamarit M.A."/>
        </authorList>
    </citation>
    <scope>NUCLEOTIDE SEQUENCE</scope>
    <source>
        <strain evidence="2">CBS6075</strain>
    </source>
</reference>
<keyword evidence="3" id="KW-1185">Reference proteome</keyword>
<gene>
    <name evidence="2" type="ORF">OGAPHI_006077</name>
</gene>
<evidence type="ECO:0000256" key="1">
    <source>
        <dbReference type="SAM" id="MobiDB-lite"/>
    </source>
</evidence>
<comment type="caution">
    <text evidence="2">The sequence shown here is derived from an EMBL/GenBank/DDBJ whole genome shotgun (WGS) entry which is preliminary data.</text>
</comment>
<dbReference type="AlphaFoldDB" id="A0A9P8NX59"/>
<reference evidence="2" key="1">
    <citation type="journal article" date="2021" name="Open Biol.">
        <title>Shared evolutionary footprints suggest mitochondrial oxidative damage underlies multiple complex I losses in fungi.</title>
        <authorList>
            <person name="Schikora-Tamarit M.A."/>
            <person name="Marcet-Houben M."/>
            <person name="Nosek J."/>
            <person name="Gabaldon T."/>
        </authorList>
    </citation>
    <scope>NUCLEOTIDE SEQUENCE</scope>
    <source>
        <strain evidence="2">CBS6075</strain>
    </source>
</reference>
<name>A0A9P8NX59_9ASCO</name>